<protein>
    <submittedName>
        <fullName evidence="1">Uncharacterized protein</fullName>
    </submittedName>
</protein>
<reference evidence="1 2" key="1">
    <citation type="journal article" date="2019" name="Int. J. Syst. Evol. Microbiol.">
        <title>The Global Catalogue of Microorganisms (GCM) 10K type strain sequencing project: providing services to taxonomists for standard genome sequencing and annotation.</title>
        <authorList>
            <consortium name="The Broad Institute Genomics Platform"/>
            <consortium name="The Broad Institute Genome Sequencing Center for Infectious Disease"/>
            <person name="Wu L."/>
            <person name="Ma J."/>
        </authorList>
    </citation>
    <scope>NUCLEOTIDE SEQUENCE [LARGE SCALE GENOMIC DNA]</scope>
    <source>
        <strain evidence="1 2">CGMCC 1.12720</strain>
    </source>
</reference>
<gene>
    <name evidence="1" type="ORF">GCM10011375_25540</name>
</gene>
<comment type="caution">
    <text evidence="1">The sequence shown here is derived from an EMBL/GenBank/DDBJ whole genome shotgun (WGS) entry which is preliminary data.</text>
</comment>
<name>A0ACB5PT44_9BACT</name>
<proteinExistence type="predicted"/>
<sequence length="374" mass="43453">MKKLLSSRRESFPKLTYLKATLYVREDPVLLENRIFSGESLYGMKSDTYLYVALRDELAKKGVDLATQDIHPPEDSDLIISLDQPLYFQNFTRTRPSQKLHLILTEPATYYPDNWLSQNHASFDKILTYDYSRVDNKRYFHFYFSIDFEDFPPYKRPSEQDFNDRRLCVLMAAAFGVAKPPKGSGSLLHERYLTLRWFSKHHPDEFDLYTRGISSSVYSSFRGAGLLGKVMPQGIMNLIAAQRKKIFARVDRGSAAPDQKIQTLQRYRFSISYENTGDTPGCLSEKIFDSFAAGCVPIYLGHQEVDRLVPSDCFINRRDFKNHEELYQYTKTMTYQQYTKYLDCIESFLNGSQIKMFSKHVNARSMAEVLLMPV</sequence>
<evidence type="ECO:0000313" key="1">
    <source>
        <dbReference type="EMBL" id="GGF69386.1"/>
    </source>
</evidence>
<dbReference type="Proteomes" id="UP000605392">
    <property type="component" value="Unassembled WGS sequence"/>
</dbReference>
<keyword evidence="2" id="KW-1185">Reference proteome</keyword>
<evidence type="ECO:0000313" key="2">
    <source>
        <dbReference type="Proteomes" id="UP000605392"/>
    </source>
</evidence>
<dbReference type="EMBL" id="BMFN01000002">
    <property type="protein sequence ID" value="GGF69386.1"/>
    <property type="molecule type" value="Genomic_DNA"/>
</dbReference>
<accession>A0ACB5PT44</accession>
<organism evidence="1 2">
    <name type="scientific">Hymenobacter qilianensis</name>
    <dbReference type="NCBI Taxonomy" id="1385715"/>
    <lineage>
        <taxon>Bacteria</taxon>
        <taxon>Pseudomonadati</taxon>
        <taxon>Bacteroidota</taxon>
        <taxon>Cytophagia</taxon>
        <taxon>Cytophagales</taxon>
        <taxon>Hymenobacteraceae</taxon>
        <taxon>Hymenobacter</taxon>
    </lineage>
</organism>